<keyword evidence="2" id="KW-1185">Reference proteome</keyword>
<accession>A0A4S3J6N9</accession>
<proteinExistence type="predicted"/>
<dbReference type="STRING" id="1220188.A0A4S3J6N9"/>
<evidence type="ECO:0000313" key="1">
    <source>
        <dbReference type="EMBL" id="THC89788.1"/>
    </source>
</evidence>
<name>A0A4S3J6N9_9EURO</name>
<organism evidence="1 2">
    <name type="scientific">Aspergillus tanneri</name>
    <dbReference type="NCBI Taxonomy" id="1220188"/>
    <lineage>
        <taxon>Eukaryota</taxon>
        <taxon>Fungi</taxon>
        <taxon>Dikarya</taxon>
        <taxon>Ascomycota</taxon>
        <taxon>Pezizomycotina</taxon>
        <taxon>Eurotiomycetes</taxon>
        <taxon>Eurotiomycetidae</taxon>
        <taxon>Eurotiales</taxon>
        <taxon>Aspergillaceae</taxon>
        <taxon>Aspergillus</taxon>
        <taxon>Aspergillus subgen. Circumdati</taxon>
    </lineage>
</organism>
<dbReference type="VEuPathDB" id="FungiDB:EYZ11_010751"/>
<dbReference type="EMBL" id="SOSA01000603">
    <property type="protein sequence ID" value="THC89788.1"/>
    <property type="molecule type" value="Genomic_DNA"/>
</dbReference>
<comment type="caution">
    <text evidence="1">The sequence shown here is derived from an EMBL/GenBank/DDBJ whole genome shotgun (WGS) entry which is preliminary data.</text>
</comment>
<evidence type="ECO:0000313" key="2">
    <source>
        <dbReference type="Proteomes" id="UP000308092"/>
    </source>
</evidence>
<protein>
    <submittedName>
        <fullName evidence="1">Uncharacterized protein</fullName>
    </submittedName>
</protein>
<dbReference type="Proteomes" id="UP000308092">
    <property type="component" value="Unassembled WGS sequence"/>
</dbReference>
<reference evidence="1 2" key="1">
    <citation type="submission" date="2019-03" db="EMBL/GenBank/DDBJ databases">
        <title>The genome sequence of a newly discovered highly antifungal drug resistant Aspergillus species, Aspergillus tanneri NIH 1004.</title>
        <authorList>
            <person name="Mounaud S."/>
            <person name="Singh I."/>
            <person name="Joardar V."/>
            <person name="Pakala S."/>
            <person name="Pakala S."/>
            <person name="Venepally P."/>
            <person name="Hoover J."/>
            <person name="Nierman W."/>
            <person name="Chung J."/>
            <person name="Losada L."/>
        </authorList>
    </citation>
    <scope>NUCLEOTIDE SEQUENCE [LARGE SCALE GENOMIC DNA]</scope>
    <source>
        <strain evidence="1 2">NIH1004</strain>
    </source>
</reference>
<gene>
    <name evidence="1" type="ORF">EYZ11_010751</name>
</gene>
<dbReference type="AlphaFoldDB" id="A0A4S3J6N9"/>
<sequence>MALFVPYHNPAGQLTIVKLGVLTTEFLEPPPGRCFLFRRTYRHTVERPVPEKLRNLINRPDRPKGPPPHLHQFQPDYFREESGVLRIEVNRVIRRIMPGDGEISVKAGNWIQFLAIQDEGDAYTPTPAWGSIPTSSWLQDLRDYRTADPEPAGVKPFLICVLTGSNRQPNSPSES</sequence>